<gene>
    <name evidence="1" type="ORF">WN51_10191</name>
</gene>
<protein>
    <submittedName>
        <fullName evidence="1">Uncharacterized protein</fullName>
    </submittedName>
</protein>
<accession>A0A0M9AA52</accession>
<evidence type="ECO:0000313" key="1">
    <source>
        <dbReference type="EMBL" id="KOX78979.1"/>
    </source>
</evidence>
<dbReference type="Proteomes" id="UP000053105">
    <property type="component" value="Unassembled WGS sequence"/>
</dbReference>
<proteinExistence type="predicted"/>
<name>A0A0M9AA52_9HYME</name>
<evidence type="ECO:0000313" key="2">
    <source>
        <dbReference type="Proteomes" id="UP000053105"/>
    </source>
</evidence>
<sequence>MRIDAWRKVTSESCEAVVRRTVHRLRWKRPIALKRWIPDYRYTHAIPPSMDAYNTPCNDPNALCPTSISVQLLPKLEKDTNNKNFWKLLYTEAFRALPPHLTLGTGRFLVTVEHLFSREVFQTLAQLYCTTSGWYWQAQIPERIQRDRHVVAGGAMQRRTDLRLYKEQKLSNIVVAFSVPGTTTHTSLVVAVSSLRHKEYIISSPLLGLVARLVSKSSLTPIKPAPPPSIGDKRLRLAERLSFHVIQQPSGLLHDQTQGIKTVSKKKEKRSRKMFRGIRTAPLNEQRKKEVVSKLGIGSTLTMSLLSILNNINMDVNVINCLLKAIYVKKNLNSPKAQILPCYLTKFNQRCTTVLLDNVLSLEAELPIVELVLPLLPLEHRLLGECGAIGLVLYETATAPAWPPRTTEECILQEDKYCQGSEFTSQFEYYRWSANLYHTVLVFGQGRELQMEEDITKVVKAKERMRTAEIELFDSYELHIANIRR</sequence>
<dbReference type="AlphaFoldDB" id="A0A0M9AA52"/>
<organism evidence="1 2">
    <name type="scientific">Melipona quadrifasciata</name>
    <dbReference type="NCBI Taxonomy" id="166423"/>
    <lineage>
        <taxon>Eukaryota</taxon>
        <taxon>Metazoa</taxon>
        <taxon>Ecdysozoa</taxon>
        <taxon>Arthropoda</taxon>
        <taxon>Hexapoda</taxon>
        <taxon>Insecta</taxon>
        <taxon>Pterygota</taxon>
        <taxon>Neoptera</taxon>
        <taxon>Endopterygota</taxon>
        <taxon>Hymenoptera</taxon>
        <taxon>Apocrita</taxon>
        <taxon>Aculeata</taxon>
        <taxon>Apoidea</taxon>
        <taxon>Anthophila</taxon>
        <taxon>Apidae</taxon>
        <taxon>Melipona</taxon>
    </lineage>
</organism>
<dbReference type="EMBL" id="KQ435718">
    <property type="protein sequence ID" value="KOX78979.1"/>
    <property type="molecule type" value="Genomic_DNA"/>
</dbReference>
<reference evidence="1 2" key="1">
    <citation type="submission" date="2015-07" db="EMBL/GenBank/DDBJ databases">
        <title>The genome of Melipona quadrifasciata.</title>
        <authorList>
            <person name="Pan H."/>
            <person name="Kapheim K."/>
        </authorList>
    </citation>
    <scope>NUCLEOTIDE SEQUENCE [LARGE SCALE GENOMIC DNA]</scope>
    <source>
        <strain evidence="1">0111107301</strain>
        <tissue evidence="1">Whole body</tissue>
    </source>
</reference>
<keyword evidence="2" id="KW-1185">Reference proteome</keyword>